<name>A0ABR5AE35_9BACL</name>
<feature type="compositionally biased region" description="Basic and acidic residues" evidence="7">
    <location>
        <begin position="1"/>
        <end position="14"/>
    </location>
</feature>
<comment type="caution">
    <text evidence="9">The sequence shown here is derived from an EMBL/GenBank/DDBJ whole genome shotgun (WGS) entry which is preliminary data.</text>
</comment>
<dbReference type="PANTHER" id="PTHR36835:SF1">
    <property type="entry name" value="CYTOCHROME BO(3) UBIQUINOL OXIDASE SUBUNIT 4"/>
    <property type="match status" value="1"/>
</dbReference>
<dbReference type="InterPro" id="IPR050968">
    <property type="entry name" value="Cytochrome_c_oxidase_bac_sub4"/>
</dbReference>
<keyword evidence="6 8" id="KW-0472">Membrane</keyword>
<evidence type="ECO:0000313" key="9">
    <source>
        <dbReference type="EMBL" id="KIL39311.1"/>
    </source>
</evidence>
<evidence type="ECO:0000256" key="6">
    <source>
        <dbReference type="ARBA" id="ARBA00023136"/>
    </source>
</evidence>
<dbReference type="Pfam" id="PF03626">
    <property type="entry name" value="COX4_pro"/>
    <property type="match status" value="1"/>
</dbReference>
<evidence type="ECO:0000256" key="7">
    <source>
        <dbReference type="SAM" id="MobiDB-lite"/>
    </source>
</evidence>
<sequence length="106" mass="12221">MSEHTHEAVSDESKRHKHEGPRNHNLTYIVSALLTIFAFAAVLYGQLDRTFIILFIVVLGLIQAVFQLFFWMHAKEKGHFFPVIGIAFGFFIALTAVAAAVWWMWW</sequence>
<accession>A0ABR5AE35</accession>
<protein>
    <submittedName>
        <fullName evidence="9">Cytochrome C oxidase subunit IV</fullName>
    </submittedName>
</protein>
<keyword evidence="5 8" id="KW-1133">Transmembrane helix</keyword>
<dbReference type="EMBL" id="JXAK01000040">
    <property type="protein sequence ID" value="KIL39311.1"/>
    <property type="molecule type" value="Genomic_DNA"/>
</dbReference>
<feature type="transmembrane region" description="Helical" evidence="8">
    <location>
        <begin position="83"/>
        <end position="105"/>
    </location>
</feature>
<reference evidence="9 10" key="1">
    <citation type="submission" date="2014-12" db="EMBL/GenBank/DDBJ databases">
        <title>Draft genome sequence of Paenibacillus kamchatkensis strain B-2647.</title>
        <authorList>
            <person name="Karlyshev A.V."/>
            <person name="Kudryashova E.B."/>
        </authorList>
    </citation>
    <scope>NUCLEOTIDE SEQUENCE [LARGE SCALE GENOMIC DNA]</scope>
    <source>
        <strain evidence="9 10">VKM B-2647</strain>
    </source>
</reference>
<evidence type="ECO:0000313" key="10">
    <source>
        <dbReference type="Proteomes" id="UP000031967"/>
    </source>
</evidence>
<keyword evidence="10" id="KW-1185">Reference proteome</keyword>
<evidence type="ECO:0000256" key="3">
    <source>
        <dbReference type="ARBA" id="ARBA00022475"/>
    </source>
</evidence>
<evidence type="ECO:0000256" key="1">
    <source>
        <dbReference type="ARBA" id="ARBA00004651"/>
    </source>
</evidence>
<dbReference type="Proteomes" id="UP000031967">
    <property type="component" value="Unassembled WGS sequence"/>
</dbReference>
<evidence type="ECO:0000256" key="4">
    <source>
        <dbReference type="ARBA" id="ARBA00022692"/>
    </source>
</evidence>
<gene>
    <name evidence="9" type="ORF">SD70_21210</name>
</gene>
<feature type="transmembrane region" description="Helical" evidence="8">
    <location>
        <begin position="25"/>
        <end position="45"/>
    </location>
</feature>
<comment type="subcellular location">
    <subcellularLocation>
        <location evidence="1">Cell membrane</location>
        <topology evidence="1">Multi-pass membrane protein</topology>
    </subcellularLocation>
</comment>
<organism evidence="9 10">
    <name type="scientific">Gordoniibacillus kamchatkensis</name>
    <dbReference type="NCBI Taxonomy" id="1590651"/>
    <lineage>
        <taxon>Bacteria</taxon>
        <taxon>Bacillati</taxon>
        <taxon>Bacillota</taxon>
        <taxon>Bacilli</taxon>
        <taxon>Bacillales</taxon>
        <taxon>Paenibacillaceae</taxon>
        <taxon>Gordoniibacillus</taxon>
    </lineage>
</organism>
<evidence type="ECO:0000256" key="8">
    <source>
        <dbReference type="SAM" id="Phobius"/>
    </source>
</evidence>
<feature type="region of interest" description="Disordered" evidence="7">
    <location>
        <begin position="1"/>
        <end position="21"/>
    </location>
</feature>
<proteinExistence type="inferred from homology"/>
<dbReference type="PANTHER" id="PTHR36835">
    <property type="entry name" value="CYTOCHROME BO(3) UBIQUINOL OXIDASE SUBUNIT 4"/>
    <property type="match status" value="1"/>
</dbReference>
<dbReference type="InterPro" id="IPR005171">
    <property type="entry name" value="Cyt_c_oxidase_su4_prok"/>
</dbReference>
<feature type="transmembrane region" description="Helical" evidence="8">
    <location>
        <begin position="51"/>
        <end position="71"/>
    </location>
</feature>
<evidence type="ECO:0000256" key="5">
    <source>
        <dbReference type="ARBA" id="ARBA00022989"/>
    </source>
</evidence>
<keyword evidence="3" id="KW-1003">Cell membrane</keyword>
<comment type="similarity">
    <text evidence="2">Belongs to the cytochrome c oxidase bacterial subunit 4 family.</text>
</comment>
<keyword evidence="4 8" id="KW-0812">Transmembrane</keyword>
<dbReference type="RefSeq" id="WP_041049487.1">
    <property type="nucleotide sequence ID" value="NZ_JXAK01000040.1"/>
</dbReference>
<evidence type="ECO:0000256" key="2">
    <source>
        <dbReference type="ARBA" id="ARBA00008079"/>
    </source>
</evidence>